<name>A0A7W5YG78_9ACTN</name>
<sequence>MHLERLTGQETLARAAGLVKIYRAAFGGPPWREDERAADVLAARLTTDVRRPGFAAVLAGDNDGPAGFGTA</sequence>
<evidence type="ECO:0008006" key="3">
    <source>
        <dbReference type="Google" id="ProtNLM"/>
    </source>
</evidence>
<dbReference type="Proteomes" id="UP000579945">
    <property type="component" value="Unassembled WGS sequence"/>
</dbReference>
<dbReference type="GeneID" id="95396065"/>
<evidence type="ECO:0000313" key="1">
    <source>
        <dbReference type="EMBL" id="MBB3733838.1"/>
    </source>
</evidence>
<evidence type="ECO:0000313" key="2">
    <source>
        <dbReference type="Proteomes" id="UP000579945"/>
    </source>
</evidence>
<protein>
    <recommendedName>
        <fullName evidence="3">GNAT family N-acetyltransferase</fullName>
    </recommendedName>
</protein>
<dbReference type="RefSeq" id="WP_221242711.1">
    <property type="nucleotide sequence ID" value="NZ_BAAAXX010000179.1"/>
</dbReference>
<gene>
    <name evidence="1" type="ORF">FHR33_009791</name>
</gene>
<reference evidence="1 2" key="1">
    <citation type="submission" date="2020-08" db="EMBL/GenBank/DDBJ databases">
        <title>Sequencing the genomes of 1000 actinobacteria strains.</title>
        <authorList>
            <person name="Klenk H.-P."/>
        </authorList>
    </citation>
    <scope>NUCLEOTIDE SEQUENCE [LARGE SCALE GENOMIC DNA]</scope>
    <source>
        <strain evidence="1 2">DSM 44320</strain>
    </source>
</reference>
<accession>A0A7W5YG78</accession>
<proteinExistence type="predicted"/>
<keyword evidence="2" id="KW-1185">Reference proteome</keyword>
<dbReference type="EMBL" id="JACIBV010000003">
    <property type="protein sequence ID" value="MBB3733838.1"/>
    <property type="molecule type" value="Genomic_DNA"/>
</dbReference>
<dbReference type="AlphaFoldDB" id="A0A7W5YG78"/>
<comment type="caution">
    <text evidence="1">The sequence shown here is derived from an EMBL/GenBank/DDBJ whole genome shotgun (WGS) entry which is preliminary data.</text>
</comment>
<organism evidence="1 2">
    <name type="scientific">Nonomuraea dietziae</name>
    <dbReference type="NCBI Taxonomy" id="65515"/>
    <lineage>
        <taxon>Bacteria</taxon>
        <taxon>Bacillati</taxon>
        <taxon>Actinomycetota</taxon>
        <taxon>Actinomycetes</taxon>
        <taxon>Streptosporangiales</taxon>
        <taxon>Streptosporangiaceae</taxon>
        <taxon>Nonomuraea</taxon>
    </lineage>
</organism>